<dbReference type="Gene3D" id="3.40.190.80">
    <property type="match status" value="1"/>
</dbReference>
<evidence type="ECO:0000256" key="8">
    <source>
        <dbReference type="SAM" id="MobiDB-lite"/>
    </source>
</evidence>
<feature type="compositionally biased region" description="Basic and acidic residues" evidence="8">
    <location>
        <begin position="443"/>
        <end position="473"/>
    </location>
</feature>
<name>A0ABN6PPN3_9BURK</name>
<dbReference type="CDD" id="cd01639">
    <property type="entry name" value="IMPase"/>
    <property type="match status" value="1"/>
</dbReference>
<dbReference type="Gene3D" id="3.30.540.10">
    <property type="entry name" value="Fructose-1,6-Bisphosphatase, subunit A, domain 1"/>
    <property type="match status" value="1"/>
</dbReference>
<evidence type="ECO:0000256" key="6">
    <source>
        <dbReference type="ARBA" id="ARBA00022801"/>
    </source>
</evidence>
<evidence type="ECO:0000256" key="3">
    <source>
        <dbReference type="ARBA" id="ARBA00009759"/>
    </source>
</evidence>
<dbReference type="PANTHER" id="PTHR20854:SF4">
    <property type="entry name" value="INOSITOL-1-MONOPHOSPHATASE-RELATED"/>
    <property type="match status" value="1"/>
</dbReference>
<evidence type="ECO:0000256" key="2">
    <source>
        <dbReference type="ARBA" id="ARBA00001946"/>
    </source>
</evidence>
<comment type="similarity">
    <text evidence="3">Belongs to the inositol monophosphatase superfamily.</text>
</comment>
<reference evidence="9" key="1">
    <citation type="submission" date="2022-04" db="EMBL/GenBank/DDBJ databases">
        <title>Whole genome sequence of Sphaerotilus sp. FB-5.</title>
        <authorList>
            <person name="Takeda M."/>
            <person name="Narihara S."/>
            <person name="Akimoto M."/>
            <person name="Akimoto R."/>
            <person name="Nishiyashiki S."/>
            <person name="Murakami T."/>
        </authorList>
    </citation>
    <scope>NUCLEOTIDE SEQUENCE</scope>
    <source>
        <strain evidence="9">FB-5</strain>
    </source>
</reference>
<dbReference type="SUPFAM" id="SSF56655">
    <property type="entry name" value="Carbohydrate phosphatase"/>
    <property type="match status" value="1"/>
</dbReference>
<feature type="region of interest" description="Disordered" evidence="8">
    <location>
        <begin position="333"/>
        <end position="359"/>
    </location>
</feature>
<keyword evidence="5" id="KW-0479">Metal-binding</keyword>
<comment type="catalytic activity">
    <reaction evidence="1">
        <text>a myo-inositol phosphate + H2O = myo-inositol + phosphate</text>
        <dbReference type="Rhea" id="RHEA:24056"/>
        <dbReference type="ChEBI" id="CHEBI:15377"/>
        <dbReference type="ChEBI" id="CHEBI:17268"/>
        <dbReference type="ChEBI" id="CHEBI:43474"/>
        <dbReference type="ChEBI" id="CHEBI:84139"/>
        <dbReference type="EC" id="3.1.3.25"/>
    </reaction>
</comment>
<keyword evidence="6" id="KW-0378">Hydrolase</keyword>
<dbReference type="EMBL" id="AP025730">
    <property type="protein sequence ID" value="BDI07171.1"/>
    <property type="molecule type" value="Genomic_DNA"/>
</dbReference>
<dbReference type="InterPro" id="IPR000760">
    <property type="entry name" value="Inositol_monophosphatase-like"/>
</dbReference>
<proteinExistence type="inferred from homology"/>
<dbReference type="PROSITE" id="PS00629">
    <property type="entry name" value="IMP_1"/>
    <property type="match status" value="1"/>
</dbReference>
<feature type="region of interest" description="Disordered" evidence="8">
    <location>
        <begin position="401"/>
        <end position="529"/>
    </location>
</feature>
<keyword evidence="7" id="KW-0460">Magnesium</keyword>
<feature type="compositionally biased region" description="Low complexity" evidence="8">
    <location>
        <begin position="333"/>
        <end position="350"/>
    </location>
</feature>
<evidence type="ECO:0000256" key="7">
    <source>
        <dbReference type="ARBA" id="ARBA00022842"/>
    </source>
</evidence>
<comment type="cofactor">
    <cofactor evidence="2">
        <name>Mg(2+)</name>
        <dbReference type="ChEBI" id="CHEBI:18420"/>
    </cofactor>
</comment>
<dbReference type="InterPro" id="IPR020550">
    <property type="entry name" value="Inositol_monophosphatase_CS"/>
</dbReference>
<evidence type="ECO:0000313" key="9">
    <source>
        <dbReference type="EMBL" id="BDI07171.1"/>
    </source>
</evidence>
<dbReference type="InterPro" id="IPR033942">
    <property type="entry name" value="IMPase"/>
</dbReference>
<protein>
    <recommendedName>
        <fullName evidence="4">inositol-phosphate phosphatase</fullName>
        <ecNumber evidence="4">3.1.3.25</ecNumber>
    </recommendedName>
</protein>
<accession>A0ABN6PPN3</accession>
<dbReference type="EC" id="3.1.3.25" evidence="4"/>
<evidence type="ECO:0000256" key="1">
    <source>
        <dbReference type="ARBA" id="ARBA00001033"/>
    </source>
</evidence>
<sequence>MSQTNLHPMLNIAVKAARAAGSIISRASMDVDRLTVTSKGSNDFVTEVDQAAEQIIIETLLQAYPGHGILAEESGREHGAQHSDYVWIIDPLDGTTNFIHGLPQYAVSIALAHKGRVEQAVVYDPAHNDLFYATKGKGAFLNDRRLRVSKRTRMLEALIGTGFPFRKGDNFKRYMKMFEEVMQACAGLRRPGSAALDLCYVAAGWYDGFFETGLAPWDVAAGSLIVTEAGGLVGNFTGEADFLHQREVLAGNPKIYAQLVQMLSPYSRVIDPDELEAGAAGAKAAGAQAAGAPADAVAALAGALADDAAATATAPAPAAKKAVRIRRADAEAVAAPVASPAPAPAAAAASDEGDPAPWAAREIPLSPAQALAAAFDPTPPPEEAPAPVVVVRKTVRIRKADLPPAEEAEPAAAARAPRDERPRDDRPARPARGPAGAGGFGDRGPRPERGADRGDRGDRGDRPPRGDGFRSDGPRGPAGKSSGGFAAKRPSAGGGGGSGPRGGFGGGKPPAKRSGGGGGSSGGGRGGPR</sequence>
<keyword evidence="10" id="KW-1185">Reference proteome</keyword>
<organism evidence="9 10">
    <name type="scientific">Sphaerotilus microaerophilus</name>
    <dbReference type="NCBI Taxonomy" id="2914710"/>
    <lineage>
        <taxon>Bacteria</taxon>
        <taxon>Pseudomonadati</taxon>
        <taxon>Pseudomonadota</taxon>
        <taxon>Betaproteobacteria</taxon>
        <taxon>Burkholderiales</taxon>
        <taxon>Sphaerotilaceae</taxon>
        <taxon>Sphaerotilus</taxon>
    </lineage>
</organism>
<feature type="compositionally biased region" description="Basic and acidic residues" evidence="8">
    <location>
        <begin position="416"/>
        <end position="428"/>
    </location>
</feature>
<dbReference type="PRINTS" id="PR01959">
    <property type="entry name" value="SBIMPHPHTASE"/>
</dbReference>
<gene>
    <name evidence="9" type="ORF">CATMQ487_41410</name>
</gene>
<dbReference type="InterPro" id="IPR020583">
    <property type="entry name" value="Inositol_monoP_metal-BS"/>
</dbReference>
<dbReference type="PRINTS" id="PR00377">
    <property type="entry name" value="IMPHPHTASES"/>
</dbReference>
<evidence type="ECO:0000313" key="10">
    <source>
        <dbReference type="Proteomes" id="UP001057498"/>
    </source>
</evidence>
<dbReference type="PROSITE" id="PS00630">
    <property type="entry name" value="IMP_2"/>
    <property type="match status" value="1"/>
</dbReference>
<dbReference type="Proteomes" id="UP001057498">
    <property type="component" value="Chromosome"/>
</dbReference>
<dbReference type="PANTHER" id="PTHR20854">
    <property type="entry name" value="INOSITOL MONOPHOSPHATASE"/>
    <property type="match status" value="1"/>
</dbReference>
<dbReference type="Pfam" id="PF00459">
    <property type="entry name" value="Inositol_P"/>
    <property type="match status" value="1"/>
</dbReference>
<evidence type="ECO:0000256" key="4">
    <source>
        <dbReference type="ARBA" id="ARBA00013106"/>
    </source>
</evidence>
<dbReference type="InterPro" id="IPR022337">
    <property type="entry name" value="Inositol_monophosphatase_SuhB"/>
</dbReference>
<evidence type="ECO:0000256" key="5">
    <source>
        <dbReference type="ARBA" id="ARBA00022723"/>
    </source>
</evidence>
<feature type="compositionally biased region" description="Gly residues" evidence="8">
    <location>
        <begin position="492"/>
        <end position="529"/>
    </location>
</feature>